<dbReference type="PANTHER" id="PTHR46696:SF1">
    <property type="entry name" value="CYTOCHROME P450 YJIB-RELATED"/>
    <property type="match status" value="1"/>
</dbReference>
<sequence>MADNLFKAVQARLLRWATQRISLVFQLLRIFKPVIVVGGRAIVTRFDDVQSVLNRPDEFDVTYAERMGVITDGDNFFLGMSDTARYQQDVSNMQVVARRTDIDTRVRPFIEATANSLIDVHSGEMDLIRDYARRIPALWVSDYFGIHGPDESALIDWTTYMFQYLFFDDSPESDNQKAVAYAAECRPHLDQLIADRHQQADRDDIIGRCLHLQRSATPGMSDVAIRNNMLGLIVGAIPTLTKSFAHVLDYLFAHPTAMAEARRLSDQGDIDTLQRLVMECLRLNPFAAGVQRDVVADCTLSGARLTAGTRVVVATQSAMLDGRRVEDPKSFRLDRPDWVYLHFGAGMHSCFGRYLNPVILAMMLAPVVVLPDLRRANGEGGKTHWREAFPTQLKVVFTPVLPKSTAVNTTDSRGQHEPVPAPSTAVAKSDTEETVV</sequence>
<dbReference type="InterPro" id="IPR036396">
    <property type="entry name" value="Cyt_P450_sf"/>
</dbReference>
<comment type="similarity">
    <text evidence="2 3">Belongs to the cytochrome P450 family.</text>
</comment>
<dbReference type="Gene3D" id="1.10.630.10">
    <property type="entry name" value="Cytochrome P450"/>
    <property type="match status" value="1"/>
</dbReference>
<dbReference type="OrthoDB" id="9764248at2"/>
<evidence type="ECO:0000256" key="3">
    <source>
        <dbReference type="RuleBase" id="RU000461"/>
    </source>
</evidence>
<gene>
    <name evidence="5" type="ORF">DPBNPPHM_02634</name>
</gene>
<proteinExistence type="inferred from homology"/>
<comment type="cofactor">
    <cofactor evidence="1">
        <name>heme</name>
        <dbReference type="ChEBI" id="CHEBI:30413"/>
    </cofactor>
</comment>
<dbReference type="Proteomes" id="UP000434580">
    <property type="component" value="Unassembled WGS sequence"/>
</dbReference>
<evidence type="ECO:0000256" key="1">
    <source>
        <dbReference type="ARBA" id="ARBA00001971"/>
    </source>
</evidence>
<dbReference type="PROSITE" id="PS00086">
    <property type="entry name" value="CYTOCHROME_P450"/>
    <property type="match status" value="1"/>
</dbReference>
<accession>A0A5S9QQJ5</accession>
<dbReference type="PRINTS" id="PR00359">
    <property type="entry name" value="BP450"/>
</dbReference>
<dbReference type="EMBL" id="CACSII010000021">
    <property type="protein sequence ID" value="CAA0120875.1"/>
    <property type="molecule type" value="Genomic_DNA"/>
</dbReference>
<dbReference type="AlphaFoldDB" id="A0A5S9QQJ5"/>
<keyword evidence="3" id="KW-0349">Heme</keyword>
<keyword evidence="3 5" id="KW-0503">Monooxygenase</keyword>
<name>A0A5S9QQJ5_9GAMM</name>
<dbReference type="CDD" id="cd20612">
    <property type="entry name" value="CYP_LDS-like_C"/>
    <property type="match status" value="1"/>
</dbReference>
<evidence type="ECO:0000256" key="2">
    <source>
        <dbReference type="ARBA" id="ARBA00010617"/>
    </source>
</evidence>
<keyword evidence="3" id="KW-0479">Metal-binding</keyword>
<dbReference type="InterPro" id="IPR017972">
    <property type="entry name" value="Cyt_P450_CS"/>
</dbReference>
<evidence type="ECO:0000313" key="6">
    <source>
        <dbReference type="Proteomes" id="UP000434580"/>
    </source>
</evidence>
<keyword evidence="3 5" id="KW-0560">Oxidoreductase</keyword>
<dbReference type="EC" id="1.14.13.221" evidence="5"/>
<dbReference type="PANTHER" id="PTHR46696">
    <property type="entry name" value="P450, PUTATIVE (EUROFUNG)-RELATED"/>
    <property type="match status" value="1"/>
</dbReference>
<organism evidence="5 6">
    <name type="scientific">BD1-7 clade bacterium</name>
    <dbReference type="NCBI Taxonomy" id="2029982"/>
    <lineage>
        <taxon>Bacteria</taxon>
        <taxon>Pseudomonadati</taxon>
        <taxon>Pseudomonadota</taxon>
        <taxon>Gammaproteobacteria</taxon>
        <taxon>Cellvibrionales</taxon>
        <taxon>Spongiibacteraceae</taxon>
        <taxon>BD1-7 clade</taxon>
    </lineage>
</organism>
<keyword evidence="3" id="KW-0408">Iron</keyword>
<dbReference type="InterPro" id="IPR001128">
    <property type="entry name" value="Cyt_P450"/>
</dbReference>
<evidence type="ECO:0000313" key="5">
    <source>
        <dbReference type="EMBL" id="CAA0120875.1"/>
    </source>
</evidence>
<dbReference type="GO" id="GO:0016705">
    <property type="term" value="F:oxidoreductase activity, acting on paired donors, with incorporation or reduction of molecular oxygen"/>
    <property type="evidence" value="ECO:0007669"/>
    <property type="project" value="InterPro"/>
</dbReference>
<dbReference type="GO" id="GO:0004497">
    <property type="term" value="F:monooxygenase activity"/>
    <property type="evidence" value="ECO:0007669"/>
    <property type="project" value="UniProtKB-KW"/>
</dbReference>
<feature type="region of interest" description="Disordered" evidence="4">
    <location>
        <begin position="406"/>
        <end position="436"/>
    </location>
</feature>
<dbReference type="SUPFAM" id="SSF48264">
    <property type="entry name" value="Cytochrome P450"/>
    <property type="match status" value="1"/>
</dbReference>
<dbReference type="GO" id="GO:0020037">
    <property type="term" value="F:heme binding"/>
    <property type="evidence" value="ECO:0007669"/>
    <property type="project" value="InterPro"/>
</dbReference>
<dbReference type="Pfam" id="PF00067">
    <property type="entry name" value="p450"/>
    <property type="match status" value="1"/>
</dbReference>
<reference evidence="5 6" key="1">
    <citation type="submission" date="2019-11" db="EMBL/GenBank/DDBJ databases">
        <authorList>
            <person name="Holert J."/>
        </authorList>
    </citation>
    <scope>NUCLEOTIDE SEQUENCE [LARGE SCALE GENOMIC DNA]</scope>
    <source>
        <strain evidence="5">BC5_2</strain>
    </source>
</reference>
<evidence type="ECO:0000256" key="4">
    <source>
        <dbReference type="SAM" id="MobiDB-lite"/>
    </source>
</evidence>
<dbReference type="GO" id="GO:0005506">
    <property type="term" value="F:iron ion binding"/>
    <property type="evidence" value="ECO:0007669"/>
    <property type="project" value="InterPro"/>
</dbReference>
<protein>
    <submittedName>
        <fullName evidence="5">Steroid C26-monooxygenase</fullName>
        <ecNumber evidence="5">1.14.13.221</ecNumber>
    </submittedName>
</protein>
<dbReference type="InterPro" id="IPR002397">
    <property type="entry name" value="Cyt_P450_B"/>
</dbReference>